<comment type="subcellular location">
    <subcellularLocation>
        <location evidence="1">Cell membrane</location>
        <topology evidence="1">Multi-pass membrane protein</topology>
    </subcellularLocation>
</comment>
<feature type="transmembrane region" description="Helical" evidence="7">
    <location>
        <begin position="81"/>
        <end position="103"/>
    </location>
</feature>
<keyword evidence="9" id="KW-1185">Reference proteome</keyword>
<feature type="transmembrane region" description="Helical" evidence="7">
    <location>
        <begin position="174"/>
        <end position="194"/>
    </location>
</feature>
<evidence type="ECO:0000256" key="7">
    <source>
        <dbReference type="SAM" id="Phobius"/>
    </source>
</evidence>
<dbReference type="CDD" id="cd13127">
    <property type="entry name" value="MATE_tuaB_like"/>
    <property type="match status" value="1"/>
</dbReference>
<evidence type="ECO:0000256" key="6">
    <source>
        <dbReference type="ARBA" id="ARBA00023136"/>
    </source>
</evidence>
<evidence type="ECO:0000313" key="8">
    <source>
        <dbReference type="EMBL" id="WYW56834.1"/>
    </source>
</evidence>
<evidence type="ECO:0000256" key="1">
    <source>
        <dbReference type="ARBA" id="ARBA00004651"/>
    </source>
</evidence>
<dbReference type="PANTHER" id="PTHR30250">
    <property type="entry name" value="PST FAMILY PREDICTED COLANIC ACID TRANSPORTER"/>
    <property type="match status" value="1"/>
</dbReference>
<feature type="transmembrane region" description="Helical" evidence="7">
    <location>
        <begin position="415"/>
        <end position="436"/>
    </location>
</feature>
<dbReference type="RefSeq" id="WP_340934911.1">
    <property type="nucleotide sequence ID" value="NZ_CP150496.1"/>
</dbReference>
<feature type="transmembrane region" description="Helical" evidence="7">
    <location>
        <begin position="382"/>
        <end position="403"/>
    </location>
</feature>
<dbReference type="PANTHER" id="PTHR30250:SF10">
    <property type="entry name" value="LIPOPOLYSACCHARIDE BIOSYNTHESIS PROTEIN WZXC"/>
    <property type="match status" value="1"/>
</dbReference>
<name>A0ABZ2TUL9_9FLAO</name>
<dbReference type="Proteomes" id="UP001491088">
    <property type="component" value="Chromosome"/>
</dbReference>
<evidence type="ECO:0000256" key="3">
    <source>
        <dbReference type="ARBA" id="ARBA00022475"/>
    </source>
</evidence>
<feature type="transmembrane region" description="Helical" evidence="7">
    <location>
        <begin position="149"/>
        <end position="168"/>
    </location>
</feature>
<evidence type="ECO:0000256" key="5">
    <source>
        <dbReference type="ARBA" id="ARBA00022989"/>
    </source>
</evidence>
<feature type="transmembrane region" description="Helical" evidence="7">
    <location>
        <begin position="359"/>
        <end position="376"/>
    </location>
</feature>
<feature type="transmembrane region" description="Helical" evidence="7">
    <location>
        <begin position="290"/>
        <end position="313"/>
    </location>
</feature>
<dbReference type="Pfam" id="PF13440">
    <property type="entry name" value="Polysacc_synt_3"/>
    <property type="match status" value="1"/>
</dbReference>
<evidence type="ECO:0000313" key="9">
    <source>
        <dbReference type="Proteomes" id="UP001491088"/>
    </source>
</evidence>
<comment type="similarity">
    <text evidence="2">Belongs to the polysaccharide synthase family.</text>
</comment>
<dbReference type="EMBL" id="CP150496">
    <property type="protein sequence ID" value="WYW56834.1"/>
    <property type="molecule type" value="Genomic_DNA"/>
</dbReference>
<dbReference type="InterPro" id="IPR050833">
    <property type="entry name" value="Poly_Biosynth_Transport"/>
</dbReference>
<gene>
    <name evidence="8" type="ORF">WG950_06140</name>
</gene>
<evidence type="ECO:0000256" key="4">
    <source>
        <dbReference type="ARBA" id="ARBA00022692"/>
    </source>
</evidence>
<feature type="transmembrane region" description="Helical" evidence="7">
    <location>
        <begin position="442"/>
        <end position="461"/>
    </location>
</feature>
<reference evidence="8 9" key="1">
    <citation type="submission" date="2024-03" db="EMBL/GenBank/DDBJ databases">
        <authorList>
            <person name="Cao K."/>
        </authorList>
    </citation>
    <scope>NUCLEOTIDE SEQUENCE [LARGE SCALE GENOMIC DNA]</scope>
    <source>
        <strain evidence="8 9">MCCC 1K00696</strain>
    </source>
</reference>
<protein>
    <submittedName>
        <fullName evidence="8">Lipopolysaccharide biosynthesis protein</fullName>
    </submittedName>
</protein>
<feature type="transmembrane region" description="Helical" evidence="7">
    <location>
        <begin position="7"/>
        <end position="27"/>
    </location>
</feature>
<feature type="transmembrane region" description="Helical" evidence="7">
    <location>
        <begin position="115"/>
        <end position="137"/>
    </location>
</feature>
<proteinExistence type="inferred from homology"/>
<sequence>MSFNSIFTGVLWTSIQFVIDIIFRFAVRFILAKLLLPSQFGLVGMCTVFIAVAGAASELGMSAALIQKKNDHEAEEMYPTAFWSGLIWGVIIYSVLSLLITPLAASFYDEPKLKVLIPVLSLGMLLKPFNLIQTVILTRSMDFKSLAKILNTSSIIAGVVSLISAYFFNFGVWALVLNNVLAVMISVPLLFYITKWKPILIWNRQHFKSIFGFGAYSSGTLIFSTLTYNVDNLLIGKMLGSSMLGSYTLSFSLTEQIRQAISGVLNKVLYPVFGKNQENKIKLKNYFLKIVNLNSIAIYPLMSFIFLFATEIIDFFGERWSDAIIPLKIMCIAMMVHLLINSFTSLIRGLGKPALEMKIIMGLTIFVLIPSLYFGILNFGLIGAALAILLNKLALVIVGVYVLKNEINLSIKELIYSIKGAVASIMLATTVFLLFKNFVYDNVVFLMILFVVTYLITVFILEKKNINLLLSKLK</sequence>
<evidence type="ECO:0000256" key="2">
    <source>
        <dbReference type="ARBA" id="ARBA00007430"/>
    </source>
</evidence>
<accession>A0ABZ2TUL9</accession>
<keyword evidence="4 7" id="KW-0812">Transmembrane</keyword>
<keyword evidence="5 7" id="KW-1133">Transmembrane helix</keyword>
<organism evidence="8 9">
    <name type="scientific">Polaribacter marinaquae</name>
    <dbReference type="NCBI Taxonomy" id="1642819"/>
    <lineage>
        <taxon>Bacteria</taxon>
        <taxon>Pseudomonadati</taxon>
        <taxon>Bacteroidota</taxon>
        <taxon>Flavobacteriia</taxon>
        <taxon>Flavobacteriales</taxon>
        <taxon>Flavobacteriaceae</taxon>
    </lineage>
</organism>
<feature type="transmembrane region" description="Helical" evidence="7">
    <location>
        <begin position="325"/>
        <end position="347"/>
    </location>
</feature>
<keyword evidence="3" id="KW-1003">Cell membrane</keyword>
<feature type="transmembrane region" description="Helical" evidence="7">
    <location>
        <begin position="206"/>
        <end position="228"/>
    </location>
</feature>
<feature type="transmembrane region" description="Helical" evidence="7">
    <location>
        <begin position="39"/>
        <end position="60"/>
    </location>
</feature>
<keyword evidence="6 7" id="KW-0472">Membrane</keyword>